<dbReference type="Proteomes" id="UP000325577">
    <property type="component" value="Linkage Group LG4"/>
</dbReference>
<organism evidence="2 3">
    <name type="scientific">Nyssa sinensis</name>
    <dbReference type="NCBI Taxonomy" id="561372"/>
    <lineage>
        <taxon>Eukaryota</taxon>
        <taxon>Viridiplantae</taxon>
        <taxon>Streptophyta</taxon>
        <taxon>Embryophyta</taxon>
        <taxon>Tracheophyta</taxon>
        <taxon>Spermatophyta</taxon>
        <taxon>Magnoliopsida</taxon>
        <taxon>eudicotyledons</taxon>
        <taxon>Gunneridae</taxon>
        <taxon>Pentapetalae</taxon>
        <taxon>asterids</taxon>
        <taxon>Cornales</taxon>
        <taxon>Nyssaceae</taxon>
        <taxon>Nyssa</taxon>
    </lineage>
</organism>
<keyword evidence="3" id="KW-1185">Reference proteome</keyword>
<gene>
    <name evidence="2" type="ORF">F0562_010183</name>
</gene>
<evidence type="ECO:0000313" key="2">
    <source>
        <dbReference type="EMBL" id="KAA8523760.1"/>
    </source>
</evidence>
<evidence type="ECO:0000256" key="1">
    <source>
        <dbReference type="SAM" id="MobiDB-lite"/>
    </source>
</evidence>
<reference evidence="2 3" key="1">
    <citation type="submission" date="2019-09" db="EMBL/GenBank/DDBJ databases">
        <title>A chromosome-level genome assembly of the Chinese tupelo Nyssa sinensis.</title>
        <authorList>
            <person name="Yang X."/>
            <person name="Kang M."/>
            <person name="Yang Y."/>
            <person name="Xiong H."/>
            <person name="Wang M."/>
            <person name="Zhang Z."/>
            <person name="Wang Z."/>
            <person name="Wu H."/>
            <person name="Ma T."/>
            <person name="Liu J."/>
            <person name="Xi Z."/>
        </authorList>
    </citation>
    <scope>NUCLEOTIDE SEQUENCE [LARGE SCALE GENOMIC DNA]</scope>
    <source>
        <strain evidence="2">J267</strain>
        <tissue evidence="2">Leaf</tissue>
    </source>
</reference>
<dbReference type="EMBL" id="CM018047">
    <property type="protein sequence ID" value="KAA8523760.1"/>
    <property type="molecule type" value="Genomic_DNA"/>
</dbReference>
<sequence>MRFFLEFVSCCGYACRSSDPTATPSPPPDETRSLVHSPPPSQPNTCRYRRRKRGRVAVSRSGSVVEWRPSLGAISEDNVVPEKERPEAVRSERILKRKVASTARVHVRTYSDDIGRTPLRAIIPAFSPTPFLF</sequence>
<dbReference type="PANTHER" id="PTHR35318:SF2">
    <property type="entry name" value="OS08G0138900 PROTEIN"/>
    <property type="match status" value="1"/>
</dbReference>
<dbReference type="AlphaFoldDB" id="A0A5J4ZZV2"/>
<accession>A0A5J4ZZV2</accession>
<protein>
    <submittedName>
        <fullName evidence="2">Uncharacterized protein</fullName>
    </submittedName>
</protein>
<dbReference type="PANTHER" id="PTHR35318">
    <property type="entry name" value="BNAA10G08410D PROTEIN"/>
    <property type="match status" value="1"/>
</dbReference>
<dbReference type="OrthoDB" id="1917265at2759"/>
<feature type="region of interest" description="Disordered" evidence="1">
    <location>
        <begin position="17"/>
        <end position="55"/>
    </location>
</feature>
<name>A0A5J4ZZV2_9ASTE</name>
<evidence type="ECO:0000313" key="3">
    <source>
        <dbReference type="Proteomes" id="UP000325577"/>
    </source>
</evidence>
<proteinExistence type="predicted"/>